<feature type="region of interest" description="Disordered" evidence="1">
    <location>
        <begin position="1"/>
        <end position="29"/>
    </location>
</feature>
<name>K6Z4F1_9ALTE</name>
<comment type="caution">
    <text evidence="2">The sequence shown here is derived from an EMBL/GenBank/DDBJ whole genome shotgun (WGS) entry which is preliminary data.</text>
</comment>
<gene>
    <name evidence="2" type="ORF">GMES_1572</name>
</gene>
<dbReference type="RefSeq" id="WP_006992019.1">
    <property type="nucleotide sequence ID" value="NZ_BAEP01000030.1"/>
</dbReference>
<organism evidence="2 3">
    <name type="scientific">Paraglaciecola mesophila KMM 241</name>
    <dbReference type="NCBI Taxonomy" id="1128912"/>
    <lineage>
        <taxon>Bacteria</taxon>
        <taxon>Pseudomonadati</taxon>
        <taxon>Pseudomonadota</taxon>
        <taxon>Gammaproteobacteria</taxon>
        <taxon>Alteromonadales</taxon>
        <taxon>Alteromonadaceae</taxon>
        <taxon>Paraglaciecola</taxon>
    </lineage>
</organism>
<proteinExistence type="predicted"/>
<accession>K6Z4F1</accession>
<evidence type="ECO:0000256" key="1">
    <source>
        <dbReference type="SAM" id="MobiDB-lite"/>
    </source>
</evidence>
<evidence type="ECO:0000313" key="3">
    <source>
        <dbReference type="Proteomes" id="UP000006263"/>
    </source>
</evidence>
<reference evidence="2 3" key="1">
    <citation type="journal article" date="2017" name="Antonie Van Leeuwenhoek">
        <title>Rhizobium rhizosphaerae sp. nov., a novel species isolated from rice rhizosphere.</title>
        <authorList>
            <person name="Zhao J.J."/>
            <person name="Zhang J."/>
            <person name="Zhang R.J."/>
            <person name="Zhang C.W."/>
            <person name="Yin H.Q."/>
            <person name="Zhang X.X."/>
        </authorList>
    </citation>
    <scope>NUCLEOTIDE SEQUENCE [LARGE SCALE GENOMIC DNA]</scope>
    <source>
        <strain evidence="2 3">KMM 241</strain>
    </source>
</reference>
<protein>
    <submittedName>
        <fullName evidence="2">Uncharacterized protein</fullName>
    </submittedName>
</protein>
<dbReference type="EMBL" id="BAEP01000030">
    <property type="protein sequence ID" value="GAC23868.1"/>
    <property type="molecule type" value="Genomic_DNA"/>
</dbReference>
<dbReference type="AlphaFoldDB" id="K6Z4F1"/>
<evidence type="ECO:0000313" key="2">
    <source>
        <dbReference type="EMBL" id="GAC23868.1"/>
    </source>
</evidence>
<sequence length="61" mass="6441">MPLAENGSGVIANQSRRSGKRRNKEQFVTDGSEEQFGAIAVQGVVALLTIITQLKIANGNG</sequence>
<dbReference type="Proteomes" id="UP000006263">
    <property type="component" value="Unassembled WGS sequence"/>
</dbReference>